<evidence type="ECO:0000313" key="2">
    <source>
        <dbReference type="Proteomes" id="UP001311915"/>
    </source>
</evidence>
<dbReference type="AlphaFoldDB" id="A0AAV9M254"/>
<accession>A0AAV9M254</accession>
<comment type="caution">
    <text evidence="1">The sequence shown here is derived from an EMBL/GenBank/DDBJ whole genome shotgun (WGS) entry which is preliminary data.</text>
</comment>
<proteinExistence type="predicted"/>
<protein>
    <recommendedName>
        <fullName evidence="3">Protein NYNRIN-like</fullName>
    </recommendedName>
</protein>
<dbReference type="EMBL" id="JAWPEI010000003">
    <property type="protein sequence ID" value="KAK4731477.1"/>
    <property type="molecule type" value="Genomic_DNA"/>
</dbReference>
<evidence type="ECO:0008006" key="3">
    <source>
        <dbReference type="Google" id="ProtNLM"/>
    </source>
</evidence>
<sequence length="109" mass="12849">MDEFHLRAYERSALYKERMKLYLNKHIEKRSFTPSDLVLLFNSRLRLFPGKLRSKWSGPFKVTQVFQSGAIELENEKGKKFKANGQRVKEYLGPPKDVKIVEECKLDEV</sequence>
<organism evidence="1 2">
    <name type="scientific">Solanum pinnatisectum</name>
    <name type="common">tansyleaf nightshade</name>
    <dbReference type="NCBI Taxonomy" id="50273"/>
    <lineage>
        <taxon>Eukaryota</taxon>
        <taxon>Viridiplantae</taxon>
        <taxon>Streptophyta</taxon>
        <taxon>Embryophyta</taxon>
        <taxon>Tracheophyta</taxon>
        <taxon>Spermatophyta</taxon>
        <taxon>Magnoliopsida</taxon>
        <taxon>eudicotyledons</taxon>
        <taxon>Gunneridae</taxon>
        <taxon>Pentapetalae</taxon>
        <taxon>asterids</taxon>
        <taxon>lamiids</taxon>
        <taxon>Solanales</taxon>
        <taxon>Solanaceae</taxon>
        <taxon>Solanoideae</taxon>
        <taxon>Solaneae</taxon>
        <taxon>Solanum</taxon>
    </lineage>
</organism>
<evidence type="ECO:0000313" key="1">
    <source>
        <dbReference type="EMBL" id="KAK4731477.1"/>
    </source>
</evidence>
<dbReference type="Proteomes" id="UP001311915">
    <property type="component" value="Unassembled WGS sequence"/>
</dbReference>
<keyword evidence="2" id="KW-1185">Reference proteome</keyword>
<reference evidence="1 2" key="1">
    <citation type="submission" date="2023-10" db="EMBL/GenBank/DDBJ databases">
        <title>Genome-Wide Identification Analysis in wild type Solanum Pinnatisectum Reveals Some Genes Defensing Phytophthora Infestans.</title>
        <authorList>
            <person name="Sun C."/>
        </authorList>
    </citation>
    <scope>NUCLEOTIDE SEQUENCE [LARGE SCALE GENOMIC DNA]</scope>
    <source>
        <strain evidence="1">LQN</strain>
        <tissue evidence="1">Leaf</tissue>
    </source>
</reference>
<name>A0AAV9M254_9SOLN</name>
<gene>
    <name evidence="1" type="ORF">R3W88_024465</name>
</gene>